<dbReference type="Gene3D" id="3.40.50.2300">
    <property type="match status" value="1"/>
</dbReference>
<dbReference type="InterPro" id="IPR011006">
    <property type="entry name" value="CheY-like_superfamily"/>
</dbReference>
<dbReference type="EMBL" id="CP043311">
    <property type="protein sequence ID" value="QEY60879.1"/>
    <property type="molecule type" value="Genomic_DNA"/>
</dbReference>
<dbReference type="Proteomes" id="UP000327179">
    <property type="component" value="Chromosome"/>
</dbReference>
<evidence type="ECO:0000256" key="3">
    <source>
        <dbReference type="ARBA" id="ARBA00023125"/>
    </source>
</evidence>
<dbReference type="PROSITE" id="PS50043">
    <property type="entry name" value="HTH_LUXR_2"/>
    <property type="match status" value="1"/>
</dbReference>
<dbReference type="GO" id="GO:0006355">
    <property type="term" value="P:regulation of DNA-templated transcription"/>
    <property type="evidence" value="ECO:0007669"/>
    <property type="project" value="InterPro"/>
</dbReference>
<evidence type="ECO:0000313" key="8">
    <source>
        <dbReference type="EMBL" id="QEY60879.1"/>
    </source>
</evidence>
<dbReference type="PROSITE" id="PS00622">
    <property type="entry name" value="HTH_LUXR_1"/>
    <property type="match status" value="1"/>
</dbReference>
<keyword evidence="3" id="KW-0238">DNA-binding</keyword>
<evidence type="ECO:0000256" key="4">
    <source>
        <dbReference type="ARBA" id="ARBA00023163"/>
    </source>
</evidence>
<feature type="domain" description="Response regulatory" evidence="7">
    <location>
        <begin position="3"/>
        <end position="118"/>
    </location>
</feature>
<dbReference type="PANTHER" id="PTHR43214">
    <property type="entry name" value="TWO-COMPONENT RESPONSE REGULATOR"/>
    <property type="match status" value="1"/>
</dbReference>
<name>A0A5J6QK17_9GAMM</name>
<dbReference type="InterPro" id="IPR000792">
    <property type="entry name" value="Tscrpt_reg_LuxR_C"/>
</dbReference>
<dbReference type="SMART" id="SM00448">
    <property type="entry name" value="REC"/>
    <property type="match status" value="1"/>
</dbReference>
<dbReference type="CDD" id="cd06170">
    <property type="entry name" value="LuxR_C_like"/>
    <property type="match status" value="1"/>
</dbReference>
<dbReference type="AlphaFoldDB" id="A0A5J6QK17"/>
<dbReference type="InterPro" id="IPR039420">
    <property type="entry name" value="WalR-like"/>
</dbReference>
<dbReference type="Gene3D" id="1.10.10.10">
    <property type="entry name" value="Winged helix-like DNA-binding domain superfamily/Winged helix DNA-binding domain"/>
    <property type="match status" value="1"/>
</dbReference>
<dbReference type="KEGG" id="plal:FXN65_02005"/>
<evidence type="ECO:0000259" key="6">
    <source>
        <dbReference type="PROSITE" id="PS50043"/>
    </source>
</evidence>
<dbReference type="SUPFAM" id="SSF52172">
    <property type="entry name" value="CheY-like"/>
    <property type="match status" value="1"/>
</dbReference>
<keyword evidence="9" id="KW-1185">Reference proteome</keyword>
<accession>A0A5J6QK17</accession>
<protein>
    <submittedName>
        <fullName evidence="8">Response regulator transcription factor</fullName>
    </submittedName>
</protein>
<dbReference type="InterPro" id="IPR016032">
    <property type="entry name" value="Sig_transdc_resp-reg_C-effctor"/>
</dbReference>
<reference evidence="8 9" key="1">
    <citation type="submission" date="2019-08" db="EMBL/GenBank/DDBJ databases">
        <title>Whole-genome Sequencing of e-waste polymer degrading bacterium Pseudomonas sp. strain PE08.</title>
        <authorList>
            <person name="Kirdat K."/>
            <person name="Debbarma P."/>
            <person name="Narawade N."/>
            <person name="Suyal D."/>
            <person name="Thorat V."/>
            <person name="Shouche Y."/>
            <person name="Goel R."/>
            <person name="Yadav A."/>
        </authorList>
    </citation>
    <scope>NUCLEOTIDE SEQUENCE [LARGE SCALE GENOMIC DNA]</scope>
    <source>
        <strain evidence="8 9">PE08</strain>
    </source>
</reference>
<evidence type="ECO:0000313" key="9">
    <source>
        <dbReference type="Proteomes" id="UP000327179"/>
    </source>
</evidence>
<feature type="domain" description="HTH luxR-type" evidence="6">
    <location>
        <begin position="141"/>
        <end position="206"/>
    </location>
</feature>
<sequence length="210" mass="23200">MNKVLLIDNQPMLRFATRVLLEREDYEVVGETESGVEGLSMARSLRPDLVILDIAIPKLDGLEVLGRLSAMDANVKLLVLTSLPASLYANRCLQAGATGYLSKQEQAFSLISAVRSVLSGYSLFPSTVHLPDASQPGQCSDNHLLDSLSDRELAVLQNLANGKNNQEIAKQLFISHKTVSTYKSRLMDKLKTRNQVDLIDFARRYVVPTP</sequence>
<dbReference type="SMART" id="SM00421">
    <property type="entry name" value="HTH_LUXR"/>
    <property type="match status" value="1"/>
</dbReference>
<keyword evidence="2" id="KW-0805">Transcription regulation</keyword>
<evidence type="ECO:0000256" key="5">
    <source>
        <dbReference type="PROSITE-ProRule" id="PRU00169"/>
    </source>
</evidence>
<keyword evidence="1 5" id="KW-0597">Phosphoprotein</keyword>
<evidence type="ECO:0000259" key="7">
    <source>
        <dbReference type="PROSITE" id="PS50110"/>
    </source>
</evidence>
<dbReference type="Pfam" id="PF00196">
    <property type="entry name" value="GerE"/>
    <property type="match status" value="1"/>
</dbReference>
<dbReference type="InterPro" id="IPR036388">
    <property type="entry name" value="WH-like_DNA-bd_sf"/>
</dbReference>
<organism evidence="8 9">
    <name type="scientific">Metapseudomonas lalkuanensis</name>
    <dbReference type="NCBI Taxonomy" id="2604832"/>
    <lineage>
        <taxon>Bacteria</taxon>
        <taxon>Pseudomonadati</taxon>
        <taxon>Pseudomonadota</taxon>
        <taxon>Gammaproteobacteria</taxon>
        <taxon>Pseudomonadales</taxon>
        <taxon>Pseudomonadaceae</taxon>
        <taxon>Metapseudomonas</taxon>
    </lineage>
</organism>
<dbReference type="Pfam" id="PF00072">
    <property type="entry name" value="Response_reg"/>
    <property type="match status" value="1"/>
</dbReference>
<dbReference type="CDD" id="cd17535">
    <property type="entry name" value="REC_NarL-like"/>
    <property type="match status" value="1"/>
</dbReference>
<evidence type="ECO:0000256" key="2">
    <source>
        <dbReference type="ARBA" id="ARBA00023015"/>
    </source>
</evidence>
<dbReference type="PANTHER" id="PTHR43214:SF41">
    <property type="entry name" value="NITRATE_NITRITE RESPONSE REGULATOR PROTEIN NARP"/>
    <property type="match status" value="1"/>
</dbReference>
<evidence type="ECO:0000256" key="1">
    <source>
        <dbReference type="ARBA" id="ARBA00022553"/>
    </source>
</evidence>
<dbReference type="GO" id="GO:0000160">
    <property type="term" value="P:phosphorelay signal transduction system"/>
    <property type="evidence" value="ECO:0007669"/>
    <property type="project" value="InterPro"/>
</dbReference>
<dbReference type="InterPro" id="IPR058245">
    <property type="entry name" value="NreC/VraR/RcsB-like_REC"/>
</dbReference>
<dbReference type="InterPro" id="IPR001789">
    <property type="entry name" value="Sig_transdc_resp-reg_receiver"/>
</dbReference>
<dbReference type="SUPFAM" id="SSF46894">
    <property type="entry name" value="C-terminal effector domain of the bipartite response regulators"/>
    <property type="match status" value="1"/>
</dbReference>
<keyword evidence="4" id="KW-0804">Transcription</keyword>
<dbReference type="GO" id="GO:0003677">
    <property type="term" value="F:DNA binding"/>
    <property type="evidence" value="ECO:0007669"/>
    <property type="project" value="UniProtKB-KW"/>
</dbReference>
<proteinExistence type="predicted"/>
<dbReference type="RefSeq" id="WP_151131421.1">
    <property type="nucleotide sequence ID" value="NZ_CP043311.1"/>
</dbReference>
<feature type="modified residue" description="4-aspartylphosphate" evidence="5">
    <location>
        <position position="53"/>
    </location>
</feature>
<dbReference type="PRINTS" id="PR00038">
    <property type="entry name" value="HTHLUXR"/>
</dbReference>
<gene>
    <name evidence="8" type="ORF">FXN65_02005</name>
</gene>
<dbReference type="PROSITE" id="PS50110">
    <property type="entry name" value="RESPONSE_REGULATORY"/>
    <property type="match status" value="1"/>
</dbReference>